<protein>
    <submittedName>
        <fullName evidence="2">Uncharacterized protein</fullName>
    </submittedName>
</protein>
<evidence type="ECO:0000313" key="2">
    <source>
        <dbReference type="EMBL" id="ELU40732.1"/>
    </source>
</evidence>
<dbReference type="EMBL" id="AFRT01001350">
    <property type="protein sequence ID" value="ELU40732.1"/>
    <property type="molecule type" value="Genomic_DNA"/>
</dbReference>
<dbReference type="HOGENOM" id="CLU_909673_0_0_1"/>
<evidence type="ECO:0000256" key="1">
    <source>
        <dbReference type="SAM" id="MobiDB-lite"/>
    </source>
</evidence>
<name>L8WVA7_THACA</name>
<accession>L8WVA7</accession>
<feature type="compositionally biased region" description="Basic residues" evidence="1">
    <location>
        <begin position="294"/>
        <end position="306"/>
    </location>
</feature>
<comment type="caution">
    <text evidence="2">The sequence shown here is derived from an EMBL/GenBank/DDBJ whole genome shotgun (WGS) entry which is preliminary data.</text>
</comment>
<feature type="region of interest" description="Disordered" evidence="1">
    <location>
        <begin position="61"/>
        <end position="80"/>
    </location>
</feature>
<proteinExistence type="predicted"/>
<evidence type="ECO:0000313" key="3">
    <source>
        <dbReference type="Proteomes" id="UP000011668"/>
    </source>
</evidence>
<feature type="region of interest" description="Disordered" evidence="1">
    <location>
        <begin position="268"/>
        <end position="306"/>
    </location>
</feature>
<organism evidence="2 3">
    <name type="scientific">Thanatephorus cucumeris (strain AG1-IA)</name>
    <name type="common">Rice sheath blight fungus</name>
    <name type="synonym">Rhizoctonia solani</name>
    <dbReference type="NCBI Taxonomy" id="983506"/>
    <lineage>
        <taxon>Eukaryota</taxon>
        <taxon>Fungi</taxon>
        <taxon>Dikarya</taxon>
        <taxon>Basidiomycota</taxon>
        <taxon>Agaricomycotina</taxon>
        <taxon>Agaricomycetes</taxon>
        <taxon>Cantharellales</taxon>
        <taxon>Ceratobasidiaceae</taxon>
        <taxon>Rhizoctonia</taxon>
        <taxon>Rhizoctonia solani AG-1</taxon>
    </lineage>
</organism>
<dbReference type="AlphaFoldDB" id="L8WVA7"/>
<sequence length="306" mass="34292">MDTSKRIHFWNQVQGSKVVQGSGYDGQVIMSHVVQTATPAVAFAIGAKACIRGSSALVQNPPSHGSRIRASNHSVSSIRSRTPFTNQTTKYAKPAVPGSRGVSAIVEKTRRPGPVSITREGGEEFRTRATVADTSQCIWVYVAKWQTLLPGFYCAFSSTQMRRQATRGCTPPRNKLQTFFGHITPLDAWLRLMMSFVYVSATFKRHARTKLSIVVEERSRSAKLHAYGRNKCRNVLELYLTTGSPGEGLEGIYRMWRSEVPRPMTVHEAMQPQQKPDLFGRMNDEREAGGRSYRFTHGRTKQIRSP</sequence>
<dbReference type="Proteomes" id="UP000011668">
    <property type="component" value="Unassembled WGS sequence"/>
</dbReference>
<keyword evidence="3" id="KW-1185">Reference proteome</keyword>
<gene>
    <name evidence="2" type="ORF">AG1IA_05241</name>
</gene>
<reference evidence="2 3" key="1">
    <citation type="journal article" date="2013" name="Nat. Commun.">
        <title>The evolution and pathogenic mechanisms of the rice sheath blight pathogen.</title>
        <authorList>
            <person name="Zheng A."/>
            <person name="Lin R."/>
            <person name="Xu L."/>
            <person name="Qin P."/>
            <person name="Tang C."/>
            <person name="Ai P."/>
            <person name="Zhang D."/>
            <person name="Liu Y."/>
            <person name="Sun Z."/>
            <person name="Feng H."/>
            <person name="Wang Y."/>
            <person name="Chen Y."/>
            <person name="Liang X."/>
            <person name="Fu R."/>
            <person name="Li Q."/>
            <person name="Zhang J."/>
            <person name="Yu X."/>
            <person name="Xie Z."/>
            <person name="Ding L."/>
            <person name="Guan P."/>
            <person name="Tang J."/>
            <person name="Liang Y."/>
            <person name="Wang S."/>
            <person name="Deng Q."/>
            <person name="Li S."/>
            <person name="Zhu J."/>
            <person name="Wang L."/>
            <person name="Liu H."/>
            <person name="Li P."/>
        </authorList>
    </citation>
    <scope>NUCLEOTIDE SEQUENCE [LARGE SCALE GENOMIC DNA]</scope>
    <source>
        <strain evidence="3">AG-1 IA</strain>
    </source>
</reference>